<evidence type="ECO:0000313" key="2">
    <source>
        <dbReference type="Proteomes" id="UP000005220"/>
    </source>
</evidence>
<dbReference type="GO" id="GO:0000139">
    <property type="term" value="C:Golgi membrane"/>
    <property type="evidence" value="ECO:0007669"/>
    <property type="project" value="EnsemblFungi"/>
</dbReference>
<dbReference type="Proteomes" id="UP000005220">
    <property type="component" value="Chromosome 2"/>
</dbReference>
<dbReference type="AlphaFoldDB" id="H2AR60"/>
<dbReference type="RefSeq" id="XP_003955995.1">
    <property type="nucleotide sequence ID" value="XM_003955946.1"/>
</dbReference>
<dbReference type="InterPro" id="IPR014848">
    <property type="entry name" value="Rgp1"/>
</dbReference>
<dbReference type="PANTHER" id="PTHR12507">
    <property type="entry name" value="REDUCED GROWTH PHENOTYPE 1 RGP1, YEAST -RELATED"/>
    <property type="match status" value="1"/>
</dbReference>
<dbReference type="eggNOG" id="KOG4469">
    <property type="taxonomic scope" value="Eukaryota"/>
</dbReference>
<accession>H2AR60</accession>
<dbReference type="InParanoid" id="H2AR60"/>
<gene>
    <name evidence="1" type="primary">KAFR0B05640</name>
    <name evidence="1" type="ORF">KAFR_0B05640</name>
</gene>
<dbReference type="KEGG" id="kaf:KAFR_0B05640"/>
<name>H2AR60_KAZAF</name>
<dbReference type="EMBL" id="HE650822">
    <property type="protein sequence ID" value="CCF56860.1"/>
    <property type="molecule type" value="Genomic_DNA"/>
</dbReference>
<keyword evidence="2" id="KW-1185">Reference proteome</keyword>
<dbReference type="GO" id="GO:0005085">
    <property type="term" value="F:guanyl-nucleotide exchange factor activity"/>
    <property type="evidence" value="ECO:0007669"/>
    <property type="project" value="EnsemblFungi"/>
</dbReference>
<dbReference type="GeneID" id="13884742"/>
<dbReference type="STRING" id="1071382.H2AR60"/>
<dbReference type="FunCoup" id="H2AR60">
    <property type="interactions" value="67"/>
</dbReference>
<dbReference type="OrthoDB" id="1918at2759"/>
<reference evidence="1 2" key="1">
    <citation type="journal article" date="2011" name="Proc. Natl. Acad. Sci. U.S.A.">
        <title>Evolutionary erosion of yeast sex chromosomes by mating-type switching accidents.</title>
        <authorList>
            <person name="Gordon J.L."/>
            <person name="Armisen D."/>
            <person name="Proux-Wera E."/>
            <person name="Oheigeartaigh S.S."/>
            <person name="Byrne K.P."/>
            <person name="Wolfe K.H."/>
        </authorList>
    </citation>
    <scope>NUCLEOTIDE SEQUENCE [LARGE SCALE GENOMIC DNA]</scope>
    <source>
        <strain evidence="2">ATCC 22294 / BCRC 22015 / CBS 2517 / CECT 1963 / NBRC 1671 / NRRL Y-8276</strain>
    </source>
</reference>
<dbReference type="GO" id="GO:0042147">
    <property type="term" value="P:retrograde transport, endosome to Golgi"/>
    <property type="evidence" value="ECO:0007669"/>
    <property type="project" value="EnsemblFungi"/>
</dbReference>
<evidence type="ECO:0000313" key="1">
    <source>
        <dbReference type="EMBL" id="CCF56860.1"/>
    </source>
</evidence>
<protein>
    <submittedName>
        <fullName evidence="1">Uncharacterized protein</fullName>
    </submittedName>
</protein>
<dbReference type="GO" id="GO:0005829">
    <property type="term" value="C:cytosol"/>
    <property type="evidence" value="ECO:0007669"/>
    <property type="project" value="GOC"/>
</dbReference>
<dbReference type="Pfam" id="PF08737">
    <property type="entry name" value="Rgp1"/>
    <property type="match status" value="1"/>
</dbReference>
<organism evidence="1 2">
    <name type="scientific">Kazachstania africana (strain ATCC 22294 / BCRC 22015 / CBS 2517 / CECT 1963 / NBRC 1671 / NRRL Y-8276)</name>
    <name type="common">Yeast</name>
    <name type="synonym">Kluyveromyces africanus</name>
    <dbReference type="NCBI Taxonomy" id="1071382"/>
    <lineage>
        <taxon>Eukaryota</taxon>
        <taxon>Fungi</taxon>
        <taxon>Dikarya</taxon>
        <taxon>Ascomycota</taxon>
        <taxon>Saccharomycotina</taxon>
        <taxon>Saccharomycetes</taxon>
        <taxon>Saccharomycetales</taxon>
        <taxon>Saccharomycetaceae</taxon>
        <taxon>Kazachstania</taxon>
    </lineage>
</organism>
<dbReference type="GO" id="GO:0034066">
    <property type="term" value="C:Ric1-Rgp1 guanyl-nucleotide exchange factor complex"/>
    <property type="evidence" value="ECO:0007669"/>
    <property type="project" value="EnsemblFungi"/>
</dbReference>
<dbReference type="HOGENOM" id="CLU_030995_0_0_1"/>
<sequence>MHNHRIDSFLISENVKLEIVHESNPYFAGEHISMVFRLKHLGLQKEYDILTDKISKIHQKLEEQFENAKQVDQEANDNITASGERWSMKSLFNAFRKDLVDPSEKLKVDEQLANDQEYMSHITKQLQYHKPVNLISGYVQISGTFQYNASIIDDTKFSNDETKIVGVNSSMRTEFTNHAKNKETIAYFQSNFESVTSGLMKKNQIDGNGGLRNNTIAVLDSANFQDSEYKSIPILLIPQSLLFSEITLQPGETKIFHYKSSKLPEDLVPTYRVSDNFSINYNMSFGVSKVISNTIVPSTIGVPIYISPYVTKNGFQYNFQVDKPPVILSSATIKELKKSTGAMKRSVSVSSAITFPRRKSSTTANFQKESTEKIEFLKKNFIKLIESNENEAKDVDELIELQVAEQFPKLDELSDNEYSVSSVNLNKSNRSTRRNVKLLRETVTVSSPEETPGTGTNMASQIANLQKRYIINRNGQFLAKISFSKLFYTTAEDISLVIHLDNDASSQLKVSAINANLESMELINPKAAIDPSEDIVIKPKTHIISEFHVTCFDDSTSIPLKLTTPKSPLNQLPSQFKTNIFQLRWIINLKLILISKTDHTNLFQFYEDQKGTLFHSIENLEGEEFTCRIPVTLLPPTESFGGW</sequence>
<proteinExistence type="predicted"/>